<dbReference type="KEGG" id="adk:Alide2_2695"/>
<accession>F4GFN5</accession>
<dbReference type="HOGENOM" id="CLU_140176_15_4_4"/>
<dbReference type="InterPro" id="IPR009061">
    <property type="entry name" value="DNA-bd_dom_put_sf"/>
</dbReference>
<reference evidence="1 2" key="2">
    <citation type="submission" date="2011-04" db="EMBL/GenBank/DDBJ databases">
        <title>Complete sequence of chromosome of Alicycliphilus denitrificans K601.</title>
        <authorList>
            <consortium name="US DOE Joint Genome Institute"/>
            <person name="Lucas S."/>
            <person name="Han J."/>
            <person name="Lapidus A."/>
            <person name="Cheng J.-F."/>
            <person name="Goodwin L."/>
            <person name="Pitluck S."/>
            <person name="Peters L."/>
            <person name="Zeytun A."/>
            <person name="Detter J.C."/>
            <person name="Han C."/>
            <person name="Tapia R."/>
            <person name="Land M."/>
            <person name="Hauser L."/>
            <person name="Kyrpides N."/>
            <person name="Ivanova N."/>
            <person name="Mikhailova N."/>
            <person name="Pagani I."/>
            <person name="Oosterkamp M."/>
            <person name="Pieper D."/>
            <person name="van Berkel W."/>
            <person name="Langenhoff A."/>
            <person name="Smidt H."/>
            <person name="Stams A."/>
            <person name="Woyke T."/>
        </authorList>
    </citation>
    <scope>NUCLEOTIDE SEQUENCE [LARGE SCALE GENOMIC DNA]</scope>
    <source>
        <strain evidence="2">DSM 14773 / CIP 107495 / K601</strain>
    </source>
</reference>
<keyword evidence="2" id="KW-1185">Reference proteome</keyword>
<evidence type="ECO:0000313" key="2">
    <source>
        <dbReference type="Proteomes" id="UP000007938"/>
    </source>
</evidence>
<dbReference type="InterPro" id="IPR010260">
    <property type="entry name" value="AlpA"/>
</dbReference>
<reference evidence="1 2" key="1">
    <citation type="journal article" date="2011" name="J. Bacteriol.">
        <title>Genome Sequences of Alicycliphilus denitrificans Strains BC and K601T.</title>
        <authorList>
            <person name="Oosterkamp M.J."/>
            <person name="Veuskens T."/>
            <person name="Plugge C.M."/>
            <person name="Langenhoff A.A."/>
            <person name="Gerritse J."/>
            <person name="van Berkel W.J."/>
            <person name="Pieper D.H."/>
            <person name="Junca H."/>
            <person name="Goodwin L.A."/>
            <person name="Daligault H.E."/>
            <person name="Bruce D.C."/>
            <person name="Detter J.C."/>
            <person name="Tapia R."/>
            <person name="Han C.S."/>
            <person name="Land M.L."/>
            <person name="Hauser L.J."/>
            <person name="Smidt H."/>
            <person name="Stams A.J."/>
        </authorList>
    </citation>
    <scope>NUCLEOTIDE SEQUENCE [LARGE SCALE GENOMIC DNA]</scope>
    <source>
        <strain evidence="2">DSM 14773 / CIP 107495 / K601</strain>
    </source>
</reference>
<dbReference type="Gene3D" id="1.10.238.160">
    <property type="match status" value="1"/>
</dbReference>
<dbReference type="PANTHER" id="PTHR36154">
    <property type="entry name" value="DNA-BINDING TRANSCRIPTIONAL ACTIVATOR ALPA"/>
    <property type="match status" value="1"/>
</dbReference>
<sequence length="77" mass="8765">MEQQFSSFTLLRLPNVMRLTGLARSTIYKLIAAGEFPAPRKLTRRAVAWPASEVEQWVVARVRTLSGSSHRSHQSKR</sequence>
<dbReference type="Pfam" id="PF05930">
    <property type="entry name" value="Phage_AlpA"/>
    <property type="match status" value="1"/>
</dbReference>
<organism evidence="1 2">
    <name type="scientific">Alicycliphilus denitrificans (strain DSM 14773 / CIP 107495 / K601)</name>
    <dbReference type="NCBI Taxonomy" id="596154"/>
    <lineage>
        <taxon>Bacteria</taxon>
        <taxon>Pseudomonadati</taxon>
        <taxon>Pseudomonadota</taxon>
        <taxon>Betaproteobacteria</taxon>
        <taxon>Burkholderiales</taxon>
        <taxon>Comamonadaceae</taxon>
        <taxon>Alicycliphilus</taxon>
    </lineage>
</organism>
<dbReference type="RefSeq" id="WP_013722274.1">
    <property type="nucleotide sequence ID" value="NC_015422.1"/>
</dbReference>
<name>F4GFN5_ALIDK</name>
<dbReference type="EMBL" id="CP002657">
    <property type="protein sequence ID" value="AEB85050.1"/>
    <property type="molecule type" value="Genomic_DNA"/>
</dbReference>
<dbReference type="InterPro" id="IPR052931">
    <property type="entry name" value="Prophage_regulatory_activator"/>
</dbReference>
<dbReference type="Proteomes" id="UP000007938">
    <property type="component" value="Chromosome"/>
</dbReference>
<proteinExistence type="predicted"/>
<evidence type="ECO:0000313" key="1">
    <source>
        <dbReference type="EMBL" id="AEB85050.1"/>
    </source>
</evidence>
<dbReference type="SUPFAM" id="SSF46955">
    <property type="entry name" value="Putative DNA-binding domain"/>
    <property type="match status" value="1"/>
</dbReference>
<protein>
    <submittedName>
        <fullName evidence="1">Phage transcriptional regulator, AlpA</fullName>
    </submittedName>
</protein>
<dbReference type="AlphaFoldDB" id="F4GFN5"/>
<dbReference type="PANTHER" id="PTHR36154:SF1">
    <property type="entry name" value="DNA-BINDING TRANSCRIPTIONAL ACTIVATOR ALPA"/>
    <property type="match status" value="1"/>
</dbReference>
<dbReference type="OrthoDB" id="5398721at2"/>
<dbReference type="eggNOG" id="COG3311">
    <property type="taxonomic scope" value="Bacteria"/>
</dbReference>
<dbReference type="STRING" id="596154.Alide2_2695"/>
<gene>
    <name evidence="1" type="ordered locus">Alide2_2695</name>
</gene>